<protein>
    <submittedName>
        <fullName evidence="1">Uncharacterized protein</fullName>
    </submittedName>
</protein>
<gene>
    <name evidence="1" type="ORF">TSAR_006715</name>
</gene>
<reference evidence="1 2" key="1">
    <citation type="journal article" date="2017" name="Curr. Biol.">
        <title>The Evolution of Venom by Co-option of Single-Copy Genes.</title>
        <authorList>
            <person name="Martinson E.O."/>
            <person name="Mrinalini"/>
            <person name="Kelkar Y.D."/>
            <person name="Chang C.H."/>
            <person name="Werren J.H."/>
        </authorList>
    </citation>
    <scope>NUCLEOTIDE SEQUENCE [LARGE SCALE GENOMIC DNA]</scope>
    <source>
        <strain evidence="1 2">Alberta</strain>
        <tissue evidence="1">Whole body</tissue>
    </source>
</reference>
<dbReference type="EMBL" id="NNAY01003203">
    <property type="protein sequence ID" value="OXU19799.1"/>
    <property type="molecule type" value="Genomic_DNA"/>
</dbReference>
<evidence type="ECO:0000313" key="1">
    <source>
        <dbReference type="EMBL" id="OXU19799.1"/>
    </source>
</evidence>
<name>A0A232EN56_9HYME</name>
<comment type="caution">
    <text evidence="1">The sequence shown here is derived from an EMBL/GenBank/DDBJ whole genome shotgun (WGS) entry which is preliminary data.</text>
</comment>
<sequence length="75" mass="8966">MQHVFHPILNGKNVRVYELEKTLAIKDQLWRKISFPESEERKRVILTQIYKNYINTEVKDLETRKITGNAIIVVR</sequence>
<accession>A0A232EN56</accession>
<proteinExistence type="predicted"/>
<evidence type="ECO:0000313" key="2">
    <source>
        <dbReference type="Proteomes" id="UP000215335"/>
    </source>
</evidence>
<dbReference type="Proteomes" id="UP000215335">
    <property type="component" value="Unassembled WGS sequence"/>
</dbReference>
<organism evidence="1 2">
    <name type="scientific">Trichomalopsis sarcophagae</name>
    <dbReference type="NCBI Taxonomy" id="543379"/>
    <lineage>
        <taxon>Eukaryota</taxon>
        <taxon>Metazoa</taxon>
        <taxon>Ecdysozoa</taxon>
        <taxon>Arthropoda</taxon>
        <taxon>Hexapoda</taxon>
        <taxon>Insecta</taxon>
        <taxon>Pterygota</taxon>
        <taxon>Neoptera</taxon>
        <taxon>Endopterygota</taxon>
        <taxon>Hymenoptera</taxon>
        <taxon>Apocrita</taxon>
        <taxon>Proctotrupomorpha</taxon>
        <taxon>Chalcidoidea</taxon>
        <taxon>Pteromalidae</taxon>
        <taxon>Pteromalinae</taxon>
        <taxon>Trichomalopsis</taxon>
    </lineage>
</organism>
<keyword evidence="2" id="KW-1185">Reference proteome</keyword>
<dbReference type="AlphaFoldDB" id="A0A232EN56"/>